<comment type="caution">
    <text evidence="1">The sequence shown here is derived from an EMBL/GenBank/DDBJ whole genome shotgun (WGS) entry which is preliminary data.</text>
</comment>
<evidence type="ECO:0000313" key="2">
    <source>
        <dbReference type="Proteomes" id="UP000838686"/>
    </source>
</evidence>
<protein>
    <submittedName>
        <fullName evidence="1">Uncharacterized protein</fullName>
    </submittedName>
</protein>
<reference evidence="1" key="1">
    <citation type="submission" date="2022-01" db="EMBL/GenBank/DDBJ databases">
        <authorList>
            <person name="Criscuolo A."/>
        </authorList>
    </citation>
    <scope>NUCLEOTIDE SEQUENCE</scope>
    <source>
        <strain evidence="1">CIP111893</strain>
    </source>
</reference>
<dbReference type="NCBIfam" id="NF040910">
    <property type="entry name" value="CD1375_fam"/>
    <property type="match status" value="1"/>
</dbReference>
<sequence>MAAVYFRLIQLGIKTLDDVPDRDKAAVLALLNQEGSA</sequence>
<dbReference type="InterPro" id="IPR047907">
    <property type="entry name" value="CD1375-like"/>
</dbReference>
<gene>
    <name evidence="1" type="ORF">PAECIP111893_03524</name>
</gene>
<evidence type="ECO:0000313" key="1">
    <source>
        <dbReference type="EMBL" id="CAH1212350.1"/>
    </source>
</evidence>
<keyword evidence="2" id="KW-1185">Reference proteome</keyword>
<accession>A0ABN8GLW5</accession>
<dbReference type="EMBL" id="CAKMMF010000020">
    <property type="protein sequence ID" value="CAH1212350.1"/>
    <property type="molecule type" value="Genomic_DNA"/>
</dbReference>
<name>A0ABN8GLW5_9BACL</name>
<organism evidence="1 2">
    <name type="scientific">Paenibacillus plantiphilus</name>
    <dbReference type="NCBI Taxonomy" id="2905650"/>
    <lineage>
        <taxon>Bacteria</taxon>
        <taxon>Bacillati</taxon>
        <taxon>Bacillota</taxon>
        <taxon>Bacilli</taxon>
        <taxon>Bacillales</taxon>
        <taxon>Paenibacillaceae</taxon>
        <taxon>Paenibacillus</taxon>
    </lineage>
</organism>
<dbReference type="RefSeq" id="WP_253074660.1">
    <property type="nucleotide sequence ID" value="NZ_CAKMMF010000020.1"/>
</dbReference>
<proteinExistence type="predicted"/>
<dbReference type="Proteomes" id="UP000838686">
    <property type="component" value="Unassembled WGS sequence"/>
</dbReference>